<name>A0A3F3PK38_9EURO</name>
<accession>A0A3F3PK38</accession>
<proteinExistence type="predicted"/>
<dbReference type="Proteomes" id="UP000253729">
    <property type="component" value="Unassembled WGS sequence"/>
</dbReference>
<dbReference type="EMBL" id="KZ852122">
    <property type="protein sequence ID" value="RDH26726.1"/>
    <property type="molecule type" value="Genomic_DNA"/>
</dbReference>
<evidence type="ECO:0000313" key="2">
    <source>
        <dbReference type="Proteomes" id="UP000253729"/>
    </source>
</evidence>
<dbReference type="RefSeq" id="XP_026619748.1">
    <property type="nucleotide sequence ID" value="XM_026768414.1"/>
</dbReference>
<evidence type="ECO:0000313" key="1">
    <source>
        <dbReference type="EMBL" id="RDH26726.1"/>
    </source>
</evidence>
<organism evidence="1 2">
    <name type="scientific">Aspergillus welwitschiae</name>
    <dbReference type="NCBI Taxonomy" id="1341132"/>
    <lineage>
        <taxon>Eukaryota</taxon>
        <taxon>Fungi</taxon>
        <taxon>Dikarya</taxon>
        <taxon>Ascomycota</taxon>
        <taxon>Pezizomycotina</taxon>
        <taxon>Eurotiomycetes</taxon>
        <taxon>Eurotiomycetidae</taxon>
        <taxon>Eurotiales</taxon>
        <taxon>Aspergillaceae</taxon>
        <taxon>Aspergillus</taxon>
        <taxon>Aspergillus subgen. Circumdati</taxon>
    </lineage>
</organism>
<gene>
    <name evidence="1" type="ORF">BDQ94DRAFT_155094</name>
</gene>
<keyword evidence="2" id="KW-1185">Reference proteome</keyword>
<dbReference type="GeneID" id="38136770"/>
<sequence>MSHQLRSGGNPLLIQDDHAIAVVSVAKLEWKTSNSCLSSIKTRDCHRGPSQYQIALVYHLRF</sequence>
<protein>
    <submittedName>
        <fullName evidence="1">Uncharacterized protein</fullName>
    </submittedName>
</protein>
<dbReference type="AlphaFoldDB" id="A0A3F3PK38"/>
<reference evidence="1 2" key="1">
    <citation type="submission" date="2018-07" db="EMBL/GenBank/DDBJ databases">
        <title>The genomes of Aspergillus section Nigri reveals drivers in fungal speciation.</title>
        <authorList>
            <consortium name="DOE Joint Genome Institute"/>
            <person name="Vesth T.C."/>
            <person name="Nybo J."/>
            <person name="Theobald S."/>
            <person name="Brandl J."/>
            <person name="Frisvad J.C."/>
            <person name="Nielsen K.F."/>
            <person name="Lyhne E.K."/>
            <person name="Kogle M.E."/>
            <person name="Kuo A."/>
            <person name="Riley R."/>
            <person name="Clum A."/>
            <person name="Nolan M."/>
            <person name="Lipzen A."/>
            <person name="Salamov A."/>
            <person name="Henrissat B."/>
            <person name="Wiebenga A."/>
            <person name="De vries R.P."/>
            <person name="Grigoriev I.V."/>
            <person name="Mortensen U.H."/>
            <person name="Andersen M.R."/>
            <person name="Baker S.E."/>
        </authorList>
    </citation>
    <scope>NUCLEOTIDE SEQUENCE [LARGE SCALE GENOMIC DNA]</scope>
    <source>
        <strain evidence="1 2">CBS 139.54b</strain>
    </source>
</reference>